<name>A0ABQ1XCP5_9PROT</name>
<accession>A0ABQ1XCP5</accession>
<dbReference type="RefSeq" id="WP_188450706.1">
    <property type="nucleotide sequence ID" value="NZ_BMFS01000001.1"/>
</dbReference>
<evidence type="ECO:0000313" key="1">
    <source>
        <dbReference type="EMBL" id="GGG90621.1"/>
    </source>
</evidence>
<protein>
    <submittedName>
        <fullName evidence="1">Uncharacterized protein</fullName>
    </submittedName>
</protein>
<organism evidence="1 2">
    <name type="scientific">Glycocaulis albus</name>
    <dbReference type="NCBI Taxonomy" id="1382801"/>
    <lineage>
        <taxon>Bacteria</taxon>
        <taxon>Pseudomonadati</taxon>
        <taxon>Pseudomonadota</taxon>
        <taxon>Alphaproteobacteria</taxon>
        <taxon>Maricaulales</taxon>
        <taxon>Maricaulaceae</taxon>
        <taxon>Glycocaulis</taxon>
    </lineage>
</organism>
<reference evidence="2" key="1">
    <citation type="journal article" date="2019" name="Int. J. Syst. Evol. Microbiol.">
        <title>The Global Catalogue of Microorganisms (GCM) 10K type strain sequencing project: providing services to taxonomists for standard genome sequencing and annotation.</title>
        <authorList>
            <consortium name="The Broad Institute Genomics Platform"/>
            <consortium name="The Broad Institute Genome Sequencing Center for Infectious Disease"/>
            <person name="Wu L."/>
            <person name="Ma J."/>
        </authorList>
    </citation>
    <scope>NUCLEOTIDE SEQUENCE [LARGE SCALE GENOMIC DNA]</scope>
    <source>
        <strain evidence="2">CGMCC 1.12766</strain>
    </source>
</reference>
<dbReference type="Proteomes" id="UP000648722">
    <property type="component" value="Unassembled WGS sequence"/>
</dbReference>
<gene>
    <name evidence="1" type="ORF">GCM10007420_02220</name>
</gene>
<sequence length="62" mass="6798">MADTPNIPDGNGTPQRVAYDLLKSIAAAEGKNLRVADSADKEWILDTYAECLWATSGYRKPK</sequence>
<proteinExistence type="predicted"/>
<comment type="caution">
    <text evidence="1">The sequence shown here is derived from an EMBL/GenBank/DDBJ whole genome shotgun (WGS) entry which is preliminary data.</text>
</comment>
<dbReference type="EMBL" id="BMFS01000001">
    <property type="protein sequence ID" value="GGG90621.1"/>
    <property type="molecule type" value="Genomic_DNA"/>
</dbReference>
<keyword evidence="2" id="KW-1185">Reference proteome</keyword>
<evidence type="ECO:0000313" key="2">
    <source>
        <dbReference type="Proteomes" id="UP000648722"/>
    </source>
</evidence>